<proteinExistence type="predicted"/>
<dbReference type="Proteomes" id="UP000886998">
    <property type="component" value="Unassembled WGS sequence"/>
</dbReference>
<dbReference type="PANTHER" id="PTHR24258">
    <property type="entry name" value="SERINE PROTEASE-RELATED"/>
    <property type="match status" value="1"/>
</dbReference>
<comment type="caution">
    <text evidence="7">The sequence shown here is derived from an EMBL/GenBank/DDBJ whole genome shotgun (WGS) entry which is preliminary data.</text>
</comment>
<dbReference type="Pfam" id="PF18398">
    <property type="entry name" value="CLIP_SPH_mas"/>
    <property type="match status" value="3"/>
</dbReference>
<evidence type="ECO:0000313" key="7">
    <source>
        <dbReference type="EMBL" id="GFY77002.1"/>
    </source>
</evidence>
<sequence length="833" mass="91386">MVSLPGFVFCFMLLKACWGSELTTTVTTEAVTRPFECPGTCMKEQDCLGFLNDTECSNDLVCCIEYKTASSTEYSDWGFTTLSTTEADPVTEYVQFLPEEGQDTQSVSFVDSESEDSKYTYGFSDEFDVSERELDADKSGPSTCPGACLPNKLVPECDYVLQAPGICAPETTCCVTKEYAYEASAEYSYELAGDAIDIDKQDDPFFSSHPDECPGTCVGPSDPVICEEYWPGISCSLGERCCIKGEYTSEYTDSLFSFEMEDGNLVKRAVPDGSCPGTCVHPSHSMFCEQILPQFTCPLNAKCCIKRSSEREYPAKSAVECTGQCLPQNMLGYCFPPNELILGVTTCKLGTTCCMVRSLQSPVQPPSLHGMQFPNAPDPNTSPEMRQMVLGHLAVDDAGNVFKVDTNGQAYPIPRLNGVDPAKMKLKKLIAYPRKDGEMAIFSDFRGALYQQFYPRFSHRNAEVPKTSTVQKPEEQFEEESKLAAESAEVSKNENMEDIVIPDDDDEPPVLVCRTFRFTCFRGYATYDGFTCPGKSVCCARLKDIEDHEEYLKSLSPYFKEPATSAEKMFHGCGIKGRRDTPRVIGGKEALPGEWCWQVAVINVQNQYICGGALIGDSWVLTAAHCVVGPTNENQAIFVRVGVTDLKSPEDNNKGQTVRVMSTFIHHNFNTVNLDNNIALLRLQKPVELNKNVCVVCLPTSGKMPQENIKCTVTGYGFISMDGDMSLKINEAQVPIIDDTDCMANVTEALANPFILPASSFCAGGQGQQDACQGDAGGPLVCEIGGFHELVGLVSWSLGCGREDVPSIYIKVPAFMGWINQIISSSSFLMSLS</sequence>
<keyword evidence="3" id="KW-0720">Serine protease</keyword>
<protein>
    <submittedName>
        <fullName evidence="7">Protein masquerade</fullName>
    </submittedName>
</protein>
<dbReference type="Pfam" id="PF00089">
    <property type="entry name" value="Trypsin"/>
    <property type="match status" value="1"/>
</dbReference>
<dbReference type="SMART" id="SM00020">
    <property type="entry name" value="Tryp_SPc"/>
    <property type="match status" value="1"/>
</dbReference>
<dbReference type="PANTHER" id="PTHR24258:SF140">
    <property type="entry name" value="BCDNA.GH08420-RELATED"/>
    <property type="match status" value="1"/>
</dbReference>
<evidence type="ECO:0000256" key="1">
    <source>
        <dbReference type="ARBA" id="ARBA00022670"/>
    </source>
</evidence>
<dbReference type="InterPro" id="IPR040479">
    <property type="entry name" value="CLIP_SPH_mas"/>
</dbReference>
<accession>A0A8X7CTT2</accession>
<dbReference type="InterPro" id="IPR001254">
    <property type="entry name" value="Trypsin_dom"/>
</dbReference>
<evidence type="ECO:0000313" key="8">
    <source>
        <dbReference type="Proteomes" id="UP000886998"/>
    </source>
</evidence>
<dbReference type="Gene3D" id="2.40.10.10">
    <property type="entry name" value="Trypsin-like serine proteases"/>
    <property type="match status" value="1"/>
</dbReference>
<keyword evidence="1" id="KW-0645">Protease</keyword>
<dbReference type="OrthoDB" id="6437225at2759"/>
<dbReference type="GO" id="GO:0004252">
    <property type="term" value="F:serine-type endopeptidase activity"/>
    <property type="evidence" value="ECO:0007669"/>
    <property type="project" value="InterPro"/>
</dbReference>
<dbReference type="PROSITE" id="PS50240">
    <property type="entry name" value="TRYPSIN_DOM"/>
    <property type="match status" value="1"/>
</dbReference>
<dbReference type="EMBL" id="BMAV01022263">
    <property type="protein sequence ID" value="GFY77002.1"/>
    <property type="molecule type" value="Genomic_DNA"/>
</dbReference>
<evidence type="ECO:0000256" key="2">
    <source>
        <dbReference type="ARBA" id="ARBA00022801"/>
    </source>
</evidence>
<reference evidence="7" key="1">
    <citation type="submission" date="2020-08" db="EMBL/GenBank/DDBJ databases">
        <title>Multicomponent nature underlies the extraordinary mechanical properties of spider dragline silk.</title>
        <authorList>
            <person name="Kono N."/>
            <person name="Nakamura H."/>
            <person name="Mori M."/>
            <person name="Yoshida Y."/>
            <person name="Ohtoshi R."/>
            <person name="Malay A.D."/>
            <person name="Moran D.A.P."/>
            <person name="Tomita M."/>
            <person name="Numata K."/>
            <person name="Arakawa K."/>
        </authorList>
    </citation>
    <scope>NUCLEOTIDE SEQUENCE</scope>
</reference>
<dbReference type="AlphaFoldDB" id="A0A8X7CTT2"/>
<dbReference type="PROSITE" id="PS00134">
    <property type="entry name" value="TRYPSIN_HIS"/>
    <property type="match status" value="1"/>
</dbReference>
<dbReference type="InterPro" id="IPR009003">
    <property type="entry name" value="Peptidase_S1_PA"/>
</dbReference>
<evidence type="ECO:0000259" key="6">
    <source>
        <dbReference type="PROSITE" id="PS50240"/>
    </source>
</evidence>
<evidence type="ECO:0000256" key="4">
    <source>
        <dbReference type="ARBA" id="ARBA00023157"/>
    </source>
</evidence>
<keyword evidence="2" id="KW-0378">Hydrolase</keyword>
<dbReference type="InterPro" id="IPR018114">
    <property type="entry name" value="TRYPSIN_HIS"/>
</dbReference>
<dbReference type="PRINTS" id="PR00722">
    <property type="entry name" value="CHYMOTRYPSIN"/>
</dbReference>
<dbReference type="CDD" id="cd00190">
    <property type="entry name" value="Tryp_SPc"/>
    <property type="match status" value="1"/>
</dbReference>
<dbReference type="InterPro" id="IPR043504">
    <property type="entry name" value="Peptidase_S1_PA_chymotrypsin"/>
</dbReference>
<keyword evidence="8" id="KW-1185">Reference proteome</keyword>
<evidence type="ECO:0000256" key="5">
    <source>
        <dbReference type="SAM" id="SignalP"/>
    </source>
</evidence>
<dbReference type="InterPro" id="IPR001314">
    <property type="entry name" value="Peptidase_S1A"/>
</dbReference>
<feature type="domain" description="Peptidase S1" evidence="6">
    <location>
        <begin position="584"/>
        <end position="824"/>
    </location>
</feature>
<feature type="signal peptide" evidence="5">
    <location>
        <begin position="1"/>
        <end position="19"/>
    </location>
</feature>
<keyword evidence="4" id="KW-1015">Disulfide bond</keyword>
<dbReference type="GO" id="GO:0006508">
    <property type="term" value="P:proteolysis"/>
    <property type="evidence" value="ECO:0007669"/>
    <property type="project" value="UniProtKB-KW"/>
</dbReference>
<name>A0A8X7CTT2_9ARAC</name>
<organism evidence="7 8">
    <name type="scientific">Trichonephila inaurata madagascariensis</name>
    <dbReference type="NCBI Taxonomy" id="2747483"/>
    <lineage>
        <taxon>Eukaryota</taxon>
        <taxon>Metazoa</taxon>
        <taxon>Ecdysozoa</taxon>
        <taxon>Arthropoda</taxon>
        <taxon>Chelicerata</taxon>
        <taxon>Arachnida</taxon>
        <taxon>Araneae</taxon>
        <taxon>Araneomorphae</taxon>
        <taxon>Entelegynae</taxon>
        <taxon>Araneoidea</taxon>
        <taxon>Nephilidae</taxon>
        <taxon>Trichonephila</taxon>
        <taxon>Trichonephila inaurata</taxon>
    </lineage>
</organism>
<keyword evidence="5" id="KW-0732">Signal</keyword>
<evidence type="ECO:0000256" key="3">
    <source>
        <dbReference type="ARBA" id="ARBA00022825"/>
    </source>
</evidence>
<gene>
    <name evidence="7" type="primary">mas</name>
    <name evidence="7" type="ORF">TNIN_147601</name>
</gene>
<dbReference type="SUPFAM" id="SSF50494">
    <property type="entry name" value="Trypsin-like serine proteases"/>
    <property type="match status" value="1"/>
</dbReference>
<feature type="chain" id="PRO_5036503289" evidence="5">
    <location>
        <begin position="20"/>
        <end position="833"/>
    </location>
</feature>
<dbReference type="FunFam" id="2.40.10.10:FF:000003">
    <property type="entry name" value="Transmembrane serine protease 3"/>
    <property type="match status" value="1"/>
</dbReference>